<dbReference type="EMBL" id="JAEUBG010003491">
    <property type="protein sequence ID" value="KAH3682698.1"/>
    <property type="molecule type" value="Genomic_DNA"/>
</dbReference>
<proteinExistence type="predicted"/>
<dbReference type="OrthoDB" id="5423336at2759"/>
<name>A0A9P8TKB0_WICPI</name>
<protein>
    <recommendedName>
        <fullName evidence="3">Copia protein</fullName>
    </recommendedName>
</protein>
<dbReference type="CDD" id="cd09272">
    <property type="entry name" value="RNase_HI_RT_Ty1"/>
    <property type="match status" value="1"/>
</dbReference>
<evidence type="ECO:0000313" key="1">
    <source>
        <dbReference type="EMBL" id="KAH3682698.1"/>
    </source>
</evidence>
<evidence type="ECO:0008006" key="3">
    <source>
        <dbReference type="Google" id="ProtNLM"/>
    </source>
</evidence>
<gene>
    <name evidence="1" type="ORF">WICPIJ_006334</name>
</gene>
<evidence type="ECO:0000313" key="2">
    <source>
        <dbReference type="Proteomes" id="UP000774326"/>
    </source>
</evidence>
<reference evidence="1" key="1">
    <citation type="journal article" date="2021" name="Open Biol.">
        <title>Shared evolutionary footprints suggest mitochondrial oxidative damage underlies multiple complex I losses in fungi.</title>
        <authorList>
            <person name="Schikora-Tamarit M.A."/>
            <person name="Marcet-Houben M."/>
            <person name="Nosek J."/>
            <person name="Gabaldon T."/>
        </authorList>
    </citation>
    <scope>NUCLEOTIDE SEQUENCE</scope>
    <source>
        <strain evidence="1">CBS2887</strain>
    </source>
</reference>
<comment type="caution">
    <text evidence="1">The sequence shown here is derived from an EMBL/GenBank/DDBJ whole genome shotgun (WGS) entry which is preliminary data.</text>
</comment>
<feature type="non-terminal residue" evidence="1">
    <location>
        <position position="1"/>
    </location>
</feature>
<keyword evidence="2" id="KW-1185">Reference proteome</keyword>
<reference evidence="1" key="2">
    <citation type="submission" date="2021-01" db="EMBL/GenBank/DDBJ databases">
        <authorList>
            <person name="Schikora-Tamarit M.A."/>
        </authorList>
    </citation>
    <scope>NUCLEOTIDE SEQUENCE</scope>
    <source>
        <strain evidence="1">CBS2887</strain>
    </source>
</reference>
<dbReference type="Proteomes" id="UP000774326">
    <property type="component" value="Unassembled WGS sequence"/>
</dbReference>
<sequence>TGALSLMKHPAFHPRTKHIDIRHHFIRQHLTSNDFISKHVSSGMNLADPLTKALDKPKFESLRLKWKFEKL</sequence>
<organism evidence="1 2">
    <name type="scientific">Wickerhamomyces pijperi</name>
    <name type="common">Yeast</name>
    <name type="synonym">Pichia pijperi</name>
    <dbReference type="NCBI Taxonomy" id="599730"/>
    <lineage>
        <taxon>Eukaryota</taxon>
        <taxon>Fungi</taxon>
        <taxon>Dikarya</taxon>
        <taxon>Ascomycota</taxon>
        <taxon>Saccharomycotina</taxon>
        <taxon>Saccharomycetes</taxon>
        <taxon>Phaffomycetales</taxon>
        <taxon>Wickerhamomycetaceae</taxon>
        <taxon>Wickerhamomyces</taxon>
    </lineage>
</organism>
<dbReference type="AlphaFoldDB" id="A0A9P8TKB0"/>
<accession>A0A9P8TKB0</accession>